<dbReference type="PANTHER" id="PTHR21558:SF12">
    <property type="entry name" value="2610042L04RIK PROTEIN-RELATED"/>
    <property type="match status" value="1"/>
</dbReference>
<gene>
    <name evidence="3 4" type="primary">Gm3685</name>
</gene>
<proteinExistence type="predicted"/>
<evidence type="ECO:0000259" key="2">
    <source>
        <dbReference type="Pfam" id="PF04822"/>
    </source>
</evidence>
<dbReference type="Ensembl" id="ENSMUST00000249455.1">
    <property type="protein sequence ID" value="ENSMUSP00000159762.1"/>
    <property type="gene ID" value="ENSMUSG00000094021.9"/>
</dbReference>
<organism evidence="3 5">
    <name type="scientific">Mus musculus</name>
    <name type="common">Mouse</name>
    <dbReference type="NCBI Taxonomy" id="10090"/>
    <lineage>
        <taxon>Eukaryota</taxon>
        <taxon>Metazoa</taxon>
        <taxon>Chordata</taxon>
        <taxon>Craniata</taxon>
        <taxon>Vertebrata</taxon>
        <taxon>Euteleostomi</taxon>
        <taxon>Mammalia</taxon>
        <taxon>Eutheria</taxon>
        <taxon>Euarchontoglires</taxon>
        <taxon>Glires</taxon>
        <taxon>Rodentia</taxon>
        <taxon>Myomorpha</taxon>
        <taxon>Muroidea</taxon>
        <taxon>Muridae</taxon>
        <taxon>Murinae</taxon>
        <taxon>Mus</taxon>
        <taxon>Mus</taxon>
    </lineage>
</organism>
<dbReference type="InterPro" id="IPR006907">
    <property type="entry name" value="DLG5_N"/>
</dbReference>
<dbReference type="GeneTree" id="ENSGT00940000153178"/>
<dbReference type="SMR" id="A0AA74KSY8"/>
<evidence type="ECO:0000313" key="3">
    <source>
        <dbReference type="Ensembl" id="ENSMUSP00000159762.1"/>
    </source>
</evidence>
<protein>
    <submittedName>
        <fullName evidence="3">Predicted gene 3685</fullName>
    </submittedName>
</protein>
<reference evidence="3" key="4">
    <citation type="submission" date="2025-09" db="UniProtKB">
        <authorList>
            <consortium name="Ensembl"/>
        </authorList>
    </citation>
    <scope>IDENTIFICATION</scope>
    <source>
        <strain evidence="3">C57BL/6J</strain>
    </source>
</reference>
<name>A0AA74KSY8_MOUSE</name>
<dbReference type="MGI" id="MGI:3781861">
    <property type="gene designation" value="Gm3685"/>
</dbReference>
<reference evidence="3 5" key="1">
    <citation type="journal article" date="2009" name="PLoS Biol.">
        <title>Lineage-specific biology revealed by a finished genome assembly of the mouse.</title>
        <authorList>
            <consortium name="Mouse Genome Sequencing Consortium"/>
            <person name="Church D.M."/>
            <person name="Goodstadt L."/>
            <person name="Hillier L.W."/>
            <person name="Zody M.C."/>
            <person name="Goldstein S."/>
            <person name="She X."/>
            <person name="Bult C.J."/>
            <person name="Agarwala R."/>
            <person name="Cherry J.L."/>
            <person name="DiCuccio M."/>
            <person name="Hlavina W."/>
            <person name="Kapustin Y."/>
            <person name="Meric P."/>
            <person name="Maglott D."/>
            <person name="Birtle Z."/>
            <person name="Marques A.C."/>
            <person name="Graves T."/>
            <person name="Zhou S."/>
            <person name="Teague B."/>
            <person name="Potamousis K."/>
            <person name="Churas C."/>
            <person name="Place M."/>
            <person name="Herschleb J."/>
            <person name="Runnheim R."/>
            <person name="Forrest D."/>
            <person name="Amos-Landgraf J."/>
            <person name="Schwartz D.C."/>
            <person name="Cheng Z."/>
            <person name="Lindblad-Toh K."/>
            <person name="Eichler E.E."/>
            <person name="Ponting C.P."/>
        </authorList>
    </citation>
    <scope>NUCLEOTIDE SEQUENCE [LARGE SCALE GENOMIC DNA]</scope>
    <source>
        <strain evidence="3 5">C57BL/6J</strain>
    </source>
</reference>
<reference evidence="3" key="3">
    <citation type="submission" date="2025-08" db="UniProtKB">
        <authorList>
            <consortium name="Ensembl"/>
        </authorList>
    </citation>
    <scope>IDENTIFICATION</scope>
    <source>
        <strain evidence="3">C57BL/6J</strain>
    </source>
</reference>
<feature type="region of interest" description="Disordered" evidence="1">
    <location>
        <begin position="13"/>
        <end position="53"/>
    </location>
</feature>
<feature type="domain" description="Disks large homolog 5 N-terminal" evidence="2">
    <location>
        <begin position="49"/>
        <end position="127"/>
    </location>
</feature>
<dbReference type="PANTHER" id="PTHR21558">
    <property type="entry name" value="SPEER/SPETEX"/>
    <property type="match status" value="1"/>
</dbReference>
<evidence type="ECO:0000313" key="4">
    <source>
        <dbReference type="MGI" id="MGI:3781861"/>
    </source>
</evidence>
<feature type="compositionally biased region" description="Basic and acidic residues" evidence="1">
    <location>
        <begin position="13"/>
        <end position="32"/>
    </location>
</feature>
<accession>A0AA74KSY8</accession>
<evidence type="ECO:0000256" key="1">
    <source>
        <dbReference type="SAM" id="MobiDB-lite"/>
    </source>
</evidence>
<dbReference type="Proteomes" id="UP000000589">
    <property type="component" value="Chromosome 14"/>
</dbReference>
<feature type="compositionally biased region" description="Basic residues" evidence="1">
    <location>
        <begin position="33"/>
        <end position="46"/>
    </location>
</feature>
<keyword evidence="5" id="KW-1185">Reference proteome</keyword>
<evidence type="ECO:0000313" key="5">
    <source>
        <dbReference type="Proteomes" id="UP000000589"/>
    </source>
</evidence>
<reference evidence="3 5" key="2">
    <citation type="journal article" date="2011" name="PLoS Biol.">
        <title>Modernizing reference genome assemblies.</title>
        <authorList>
            <person name="Church D.M."/>
            <person name="Schneider V.A."/>
            <person name="Graves T."/>
            <person name="Auger K."/>
            <person name="Cunningham F."/>
            <person name="Bouk N."/>
            <person name="Chen H.C."/>
            <person name="Agarwala R."/>
            <person name="McLaren W.M."/>
            <person name="Ritchie G.R."/>
            <person name="Albracht D."/>
            <person name="Kremitzki M."/>
            <person name="Rock S."/>
            <person name="Kotkiewicz H."/>
            <person name="Kremitzki C."/>
            <person name="Wollam A."/>
            <person name="Trani L."/>
            <person name="Fulton L."/>
            <person name="Fulton R."/>
            <person name="Matthews L."/>
            <person name="Whitehead S."/>
            <person name="Chow W."/>
            <person name="Torrance J."/>
            <person name="Dunn M."/>
            <person name="Harden G."/>
            <person name="Threadgold G."/>
            <person name="Wood J."/>
            <person name="Collins J."/>
            <person name="Heath P."/>
            <person name="Griffiths G."/>
            <person name="Pelan S."/>
            <person name="Grafham D."/>
            <person name="Eichler E.E."/>
            <person name="Weinstock G."/>
            <person name="Mardis E.R."/>
            <person name="Wilson R.K."/>
            <person name="Howe K."/>
            <person name="Flicek P."/>
            <person name="Hubbard T."/>
        </authorList>
    </citation>
    <scope>NUCLEOTIDE SEQUENCE [LARGE SCALE GENOMIC DNA]</scope>
    <source>
        <strain evidence="3 5">C57BL/6J</strain>
    </source>
</reference>
<dbReference type="AGR" id="MGI:3781861"/>
<dbReference type="Pfam" id="PF04822">
    <property type="entry name" value="Takusan"/>
    <property type="match status" value="1"/>
</dbReference>
<sequence length="276" mass="32326">MFSWLIRLCQKENGDEGETRPTEKEEGILSHEKGRRKSFLRRHRSARNTSTQNSNITNQISNINKVRELKLHMRKISNDMEEICGILNVYMYEDLNYRMNTEFNIIKSQHEKTMLDMDKMTQSIIISMKFSEELLKDNYSYSIKQKHCLRECTQLKEKVRILLNENRKLLVEQAGTQVSHGEEKRFCEEASKNICASSAKEQQCEIVQQKAEHGTDHDMISLKEKCWRKSTECAQEIHHCCLSSLITMAVMGCVIMKSHRYQTQMDLCILHGTWAP</sequence>
<dbReference type="AlphaFoldDB" id="A0AA74KSY8"/>